<evidence type="ECO:0008006" key="2">
    <source>
        <dbReference type="Google" id="ProtNLM"/>
    </source>
</evidence>
<dbReference type="EMBL" id="VSSQ01020621">
    <property type="protein sequence ID" value="MPM65634.1"/>
    <property type="molecule type" value="Genomic_DNA"/>
</dbReference>
<proteinExistence type="predicted"/>
<dbReference type="AlphaFoldDB" id="A0A645BV34"/>
<evidence type="ECO:0000313" key="1">
    <source>
        <dbReference type="EMBL" id="MPM65634.1"/>
    </source>
</evidence>
<reference evidence="1" key="1">
    <citation type="submission" date="2019-08" db="EMBL/GenBank/DDBJ databases">
        <authorList>
            <person name="Kucharzyk K."/>
            <person name="Murdoch R.W."/>
            <person name="Higgins S."/>
            <person name="Loffler F."/>
        </authorList>
    </citation>
    <scope>NUCLEOTIDE SEQUENCE</scope>
</reference>
<name>A0A645BV34_9ZZZZ</name>
<comment type="caution">
    <text evidence="1">The sequence shown here is derived from an EMBL/GenBank/DDBJ whole genome shotgun (WGS) entry which is preliminary data.</text>
</comment>
<gene>
    <name evidence="1" type="ORF">SDC9_112531</name>
</gene>
<sequence length="248" mass="25309">MHKAGEVVGIGGLHFCGLHVAAHDFAHDGVQQQAGGDVGVVGVFFDQRTGGQDGCLVDLGQGHAVIQIAQGLGHDGRGLDVGIQMAAGSDDQSLQALLVQRHALAVVGHMQHGFGGGSGGHFGGLLLLGTFLVAALAVQHIGAGHVLMTGAHQAQLDLVLHIFNMEGAAIGTRAHQCAHHAFGQFVDGVAHAGRRCALRAAHSQECLGQGHGNLLGRESHHIAAAADDLIAVIGGGRIGCTGRCGRRQ</sequence>
<protein>
    <recommendedName>
        <fullName evidence="2">NAD-specific glutamate dehydrogenase</fullName>
    </recommendedName>
</protein>
<accession>A0A645BV34</accession>
<organism evidence="1">
    <name type="scientific">bioreactor metagenome</name>
    <dbReference type="NCBI Taxonomy" id="1076179"/>
    <lineage>
        <taxon>unclassified sequences</taxon>
        <taxon>metagenomes</taxon>
        <taxon>ecological metagenomes</taxon>
    </lineage>
</organism>